<proteinExistence type="predicted"/>
<dbReference type="Pfam" id="PF07980">
    <property type="entry name" value="SusD_RagB"/>
    <property type="match status" value="1"/>
</dbReference>
<evidence type="ECO:0000313" key="7">
    <source>
        <dbReference type="EMBL" id="KAA6346775.1"/>
    </source>
</evidence>
<accession>A0A5J4SNS0</accession>
<evidence type="ECO:0000256" key="4">
    <source>
        <dbReference type="ARBA" id="ARBA00023237"/>
    </source>
</evidence>
<protein>
    <submittedName>
        <fullName evidence="7">RagB/SusD family nutrient uptake outer membrane protein</fullName>
    </submittedName>
</protein>
<evidence type="ECO:0000259" key="6">
    <source>
        <dbReference type="Pfam" id="PF14322"/>
    </source>
</evidence>
<sequence length="514" mass="57317">MKKILSILILSAGLFSCSDLDVVPLSQLMEGNFPNTDGDAITLTNGIYQPNTGISTSLAYMIDLSTETTISGEEQSNDGGALLGVLQAAPTNTYVTSVWNAFFTGITRANDVIDKISVSKTVSETIKKRSVGEAHFMRAYYYFYAVQFWGEVPLVLHATEGLYATRVAIDDVYEQIVSDLEYAANNLPHVSEYSSTDKGRATKGAAYALLARVYLTWGQISETGGATAKKEKFRKSIDAANNVTGYVLEEEYLDNWVINNKNGKENIFSTQHATTQASDGTGGNHLAHCAFATGFSDRTPHVVVSDIKFYDAFDDRDQRKEGTYAKTLINPTNGNPFTFTLPRYRKYIDINNPSGSASARNIDRTILRYADVLLLKAESINEFNNGPTAEAYEAINTVRRRAFRHPLTAPSPDDLPSGLSYAGFKKAIQEERVFELTYEQTHWLDLVRWRIYVKTLKESGVDPFYKKQNVSLKHYRFPIPQGQRNINPEGLWQNYGYDGYDEAKTGANPYAGFE</sequence>
<keyword evidence="2" id="KW-0732">Signal</keyword>
<dbReference type="Pfam" id="PF14322">
    <property type="entry name" value="SusD-like_3"/>
    <property type="match status" value="1"/>
</dbReference>
<dbReference type="CDD" id="cd08977">
    <property type="entry name" value="SusD"/>
    <property type="match status" value="1"/>
</dbReference>
<reference evidence="7" key="1">
    <citation type="submission" date="2019-03" db="EMBL/GenBank/DDBJ databases">
        <title>Single cell metagenomics reveals metabolic interactions within the superorganism composed of flagellate Streblomastix strix and complex community of Bacteroidetes bacteria on its surface.</title>
        <authorList>
            <person name="Treitli S.C."/>
            <person name="Kolisko M."/>
            <person name="Husnik F."/>
            <person name="Keeling P."/>
            <person name="Hampl V."/>
        </authorList>
    </citation>
    <scope>NUCLEOTIDE SEQUENCE</scope>
    <source>
        <strain evidence="7">STM</strain>
    </source>
</reference>
<organism evidence="7">
    <name type="scientific">termite gut metagenome</name>
    <dbReference type="NCBI Taxonomy" id="433724"/>
    <lineage>
        <taxon>unclassified sequences</taxon>
        <taxon>metagenomes</taxon>
        <taxon>organismal metagenomes</taxon>
    </lineage>
</organism>
<keyword evidence="4" id="KW-0998">Cell outer membrane</keyword>
<comment type="subcellular location">
    <subcellularLocation>
        <location evidence="1">Cell outer membrane</location>
    </subcellularLocation>
</comment>
<evidence type="ECO:0000259" key="5">
    <source>
        <dbReference type="Pfam" id="PF07980"/>
    </source>
</evidence>
<evidence type="ECO:0000256" key="1">
    <source>
        <dbReference type="ARBA" id="ARBA00004442"/>
    </source>
</evidence>
<dbReference type="PROSITE" id="PS51257">
    <property type="entry name" value="PROKAR_LIPOPROTEIN"/>
    <property type="match status" value="1"/>
</dbReference>
<dbReference type="GO" id="GO:0009279">
    <property type="term" value="C:cell outer membrane"/>
    <property type="evidence" value="ECO:0007669"/>
    <property type="project" value="UniProtKB-SubCell"/>
</dbReference>
<evidence type="ECO:0000256" key="3">
    <source>
        <dbReference type="ARBA" id="ARBA00023136"/>
    </source>
</evidence>
<name>A0A5J4SNS0_9ZZZZ</name>
<dbReference type="InterPro" id="IPR011990">
    <property type="entry name" value="TPR-like_helical_dom_sf"/>
</dbReference>
<feature type="domain" description="RagB/SusD" evidence="5">
    <location>
        <begin position="321"/>
        <end position="497"/>
    </location>
</feature>
<dbReference type="EMBL" id="SNRY01000118">
    <property type="protein sequence ID" value="KAA6346775.1"/>
    <property type="molecule type" value="Genomic_DNA"/>
</dbReference>
<dbReference type="AlphaFoldDB" id="A0A5J4SNS0"/>
<gene>
    <name evidence="7" type="ORF">EZS27_005720</name>
</gene>
<comment type="caution">
    <text evidence="7">The sequence shown here is derived from an EMBL/GenBank/DDBJ whole genome shotgun (WGS) entry which is preliminary data.</text>
</comment>
<dbReference type="Gene3D" id="1.25.40.390">
    <property type="match status" value="1"/>
</dbReference>
<feature type="domain" description="SusD-like N-terminal" evidence="6">
    <location>
        <begin position="87"/>
        <end position="215"/>
    </location>
</feature>
<keyword evidence="3" id="KW-0472">Membrane</keyword>
<dbReference type="InterPro" id="IPR033985">
    <property type="entry name" value="SusD-like_N"/>
</dbReference>
<dbReference type="InterPro" id="IPR012944">
    <property type="entry name" value="SusD_RagB_dom"/>
</dbReference>
<evidence type="ECO:0000256" key="2">
    <source>
        <dbReference type="ARBA" id="ARBA00022729"/>
    </source>
</evidence>
<dbReference type="SUPFAM" id="SSF48452">
    <property type="entry name" value="TPR-like"/>
    <property type="match status" value="1"/>
</dbReference>